<dbReference type="Proteomes" id="UP000594979">
    <property type="component" value="Chromosome"/>
</dbReference>
<sequence>MPTTTKNRKLAQRDFRMVERIISRLAGTRLDADKILAYSIGIVELESGPHSLVIELEHLVFDENGDKILKEDDTGYVTRTRKFRIPLGEEIEG</sequence>
<dbReference type="KEGG" id="bcau:I6G59_16105"/>
<proteinExistence type="predicted"/>
<dbReference type="EMBL" id="CP065682">
    <property type="protein sequence ID" value="QPS33433.1"/>
    <property type="molecule type" value="Genomic_DNA"/>
</dbReference>
<dbReference type="RefSeq" id="WP_197931882.1">
    <property type="nucleotide sequence ID" value="NZ_CP065682.1"/>
</dbReference>
<evidence type="ECO:0000313" key="2">
    <source>
        <dbReference type="Proteomes" id="UP000594979"/>
    </source>
</evidence>
<evidence type="ECO:0000313" key="1">
    <source>
        <dbReference type="EMBL" id="QPS33433.1"/>
    </source>
</evidence>
<reference evidence="1 2" key="1">
    <citation type="submission" date="2020-12" db="EMBL/GenBank/DDBJ databases">
        <title>FDA dAtabase for Regulatory Grade micrObial Sequences (FDA-ARGOS): Supporting development and validation of Infectious Disease Dx tests.</title>
        <authorList>
            <person name="Sproer C."/>
            <person name="Gronow S."/>
            <person name="Severitt S."/>
            <person name="Schroder I."/>
            <person name="Tallon L."/>
            <person name="Sadzewicz L."/>
            <person name="Zhao X."/>
            <person name="Boylan J."/>
            <person name="Ott S."/>
            <person name="Bowen H."/>
            <person name="Vavikolanu K."/>
            <person name="Mehta A."/>
            <person name="Aluvathingal J."/>
            <person name="Nadendla S."/>
            <person name="Lowell S."/>
            <person name="Myers T."/>
            <person name="Yan Y."/>
            <person name="Sichtig H."/>
        </authorList>
    </citation>
    <scope>NUCLEOTIDE SEQUENCE [LARGE SCALE GENOMIC DNA]</scope>
    <source>
        <strain evidence="1 2">FDAARGOS_902</strain>
    </source>
</reference>
<protein>
    <submittedName>
        <fullName evidence="1">Uncharacterized protein</fullName>
    </submittedName>
</protein>
<dbReference type="AlphaFoldDB" id="A0A7T2WNT4"/>
<organism evidence="1 2">
    <name type="scientific">Brevibacterium casei</name>
    <dbReference type="NCBI Taxonomy" id="33889"/>
    <lineage>
        <taxon>Bacteria</taxon>
        <taxon>Bacillati</taxon>
        <taxon>Actinomycetota</taxon>
        <taxon>Actinomycetes</taxon>
        <taxon>Micrococcales</taxon>
        <taxon>Brevibacteriaceae</taxon>
        <taxon>Brevibacterium</taxon>
    </lineage>
</organism>
<gene>
    <name evidence="1" type="ORF">I6G59_16105</name>
</gene>
<name>A0A7T2WNT4_9MICO</name>
<accession>A0A7T2WNT4</accession>